<evidence type="ECO:0000313" key="4">
    <source>
        <dbReference type="EMBL" id="GAP13243.1"/>
    </source>
</evidence>
<dbReference type="SUPFAM" id="SSF54631">
    <property type="entry name" value="CBS-domain pair"/>
    <property type="match status" value="1"/>
</dbReference>
<dbReference type="Gene3D" id="3.10.580.10">
    <property type="entry name" value="CBS-domain"/>
    <property type="match status" value="1"/>
</dbReference>
<keyword evidence="2" id="KW-0129">CBS domain</keyword>
<name>A0A0S7BHA1_9CHLR</name>
<organism evidence="4">
    <name type="scientific">Longilinea arvoryzae</name>
    <dbReference type="NCBI Taxonomy" id="360412"/>
    <lineage>
        <taxon>Bacteria</taxon>
        <taxon>Bacillati</taxon>
        <taxon>Chloroflexota</taxon>
        <taxon>Anaerolineae</taxon>
        <taxon>Anaerolineales</taxon>
        <taxon>Anaerolineaceae</taxon>
        <taxon>Longilinea</taxon>
    </lineage>
</organism>
<dbReference type="InterPro" id="IPR051462">
    <property type="entry name" value="CBS_domain-containing"/>
</dbReference>
<dbReference type="PANTHER" id="PTHR48108:SF26">
    <property type="entry name" value="CBS DOMAIN-CONTAINING PROTEIN DDB_G0289609"/>
    <property type="match status" value="1"/>
</dbReference>
<feature type="domain" description="CBS" evidence="3">
    <location>
        <begin position="10"/>
        <end position="70"/>
    </location>
</feature>
<sequence>MLFPIEQLINNREKPTCIRQDQTIREALALMLEKEFSQLPVIDSSGELLGLISDEVITQRYFHLRGEVALLDLTVDHCLIPAITLTKDRDIFEALDRLKNVYAVVIVDEDNRPTGILSEFDMAHFFRDLTEDLLIVEDIEISLRQIAERVLSTDQAMKQALINAHGEDDKNPGEPRVELEGQTFGQLTNMIIHSKNWQLFEEIFQPQDVFKKFMKEVQENRNQLAHFRGDLDVIQKSALKAAKQWLEARPKLKMAKVKKIKQVDITRAETARMKSGTSKYDAINSHLEGLQNDGLTSVRMEFRDLETLLGFVLPESARKYHAWWQNDYYTHSHARSWMSAGWLAEDLDLNAEQISFRKSQSAKYPLFFDDLLKRLKKERPGITRAEKASVQNWFSFSSGVSGFTYGWVLPKEPVLRVELYIDTGEKDKNKSAFGRLCEKKKEIEDKIGHPLEWDRLDRAQACRISLTRQFSFLDPINEQEATKTWGVETMVKFVEAFQPHIRMAL</sequence>
<reference evidence="4" key="1">
    <citation type="submission" date="2015-07" db="EMBL/GenBank/DDBJ databases">
        <title>Draft Genome Sequences of Anaerolinea thermolimosa IMO-1, Bellilinea caldifistulae GOMI-1, Leptolinea tardivitalis YMTK-2, Levilinea saccharolytica KIBI-1,Longilinea arvoryzae KOME-1, Previously Described as Members of the Anaerolineaceae (Chloroflexi).</title>
        <authorList>
            <person name="Sekiguchi Y."/>
            <person name="Ohashi A."/>
            <person name="Matsuura N."/>
            <person name="Tourlousse M.D."/>
        </authorList>
    </citation>
    <scope>NUCLEOTIDE SEQUENCE [LARGE SCALE GENOMIC DNA]</scope>
    <source>
        <strain evidence="4">KOME-1</strain>
    </source>
</reference>
<proteinExistence type="predicted"/>
<dbReference type="InterPro" id="IPR056079">
    <property type="entry name" value="DUF7662"/>
</dbReference>
<dbReference type="CDD" id="cd02205">
    <property type="entry name" value="CBS_pair_SF"/>
    <property type="match status" value="1"/>
</dbReference>
<dbReference type="STRING" id="360412.LARV_00994"/>
<dbReference type="InterPro" id="IPR046342">
    <property type="entry name" value="CBS_dom_sf"/>
</dbReference>
<dbReference type="Pfam" id="PF24698">
    <property type="entry name" value="DUF7662"/>
    <property type="match status" value="1"/>
</dbReference>
<keyword evidence="5" id="KW-1185">Reference proteome</keyword>
<dbReference type="OrthoDB" id="570199at2"/>
<keyword evidence="1" id="KW-0677">Repeat</keyword>
<evidence type="ECO:0000256" key="2">
    <source>
        <dbReference type="PROSITE-ProRule" id="PRU00703"/>
    </source>
</evidence>
<dbReference type="SMART" id="SM00116">
    <property type="entry name" value="CBS"/>
    <property type="match status" value="2"/>
</dbReference>
<dbReference type="InterPro" id="IPR000644">
    <property type="entry name" value="CBS_dom"/>
</dbReference>
<dbReference type="Pfam" id="PF00571">
    <property type="entry name" value="CBS"/>
    <property type="match status" value="2"/>
</dbReference>
<dbReference type="EMBL" id="DF967972">
    <property type="protein sequence ID" value="GAP13243.1"/>
    <property type="molecule type" value="Genomic_DNA"/>
</dbReference>
<evidence type="ECO:0000256" key="1">
    <source>
        <dbReference type="ARBA" id="ARBA00022737"/>
    </source>
</evidence>
<dbReference type="PANTHER" id="PTHR48108">
    <property type="entry name" value="CBS DOMAIN-CONTAINING PROTEIN CBSX2, CHLOROPLASTIC"/>
    <property type="match status" value="1"/>
</dbReference>
<dbReference type="PROSITE" id="PS51371">
    <property type="entry name" value="CBS"/>
    <property type="match status" value="1"/>
</dbReference>
<dbReference type="Pfam" id="PF14088">
    <property type="entry name" value="DUF4268"/>
    <property type="match status" value="1"/>
</dbReference>
<evidence type="ECO:0000259" key="3">
    <source>
        <dbReference type="PROSITE" id="PS51371"/>
    </source>
</evidence>
<dbReference type="InterPro" id="IPR025364">
    <property type="entry name" value="DUF4268"/>
</dbReference>
<evidence type="ECO:0000313" key="5">
    <source>
        <dbReference type="Proteomes" id="UP000055060"/>
    </source>
</evidence>
<accession>A0A0S7BHA1</accession>
<dbReference type="AlphaFoldDB" id="A0A0S7BHA1"/>
<dbReference type="Proteomes" id="UP000055060">
    <property type="component" value="Unassembled WGS sequence"/>
</dbReference>
<dbReference type="RefSeq" id="WP_075072592.1">
    <property type="nucleotide sequence ID" value="NZ_DF967972.1"/>
</dbReference>
<gene>
    <name evidence="4" type="ORF">LARV_00994</name>
</gene>
<protein>
    <submittedName>
        <fullName evidence="4">Predicted transcriptional regulator, contains C-terminal CBS domains</fullName>
    </submittedName>
</protein>